<proteinExistence type="predicted"/>
<evidence type="ECO:0000313" key="2">
    <source>
        <dbReference type="Proteomes" id="UP000178429"/>
    </source>
</evidence>
<name>A0A1F8C1S1_9BACT</name>
<sequence>MSPLLERDFEFPDYGLKFVRDGEAVAVDGAFKNHDSIAKKHGLGEESDKIGSLGRKWAVDDAGIIYEDSEGKIVVTGSSTTCAKRSSNTANARLDTLEIVAEITGKETTSKF</sequence>
<evidence type="ECO:0000313" key="1">
    <source>
        <dbReference type="EMBL" id="OGM69769.1"/>
    </source>
</evidence>
<gene>
    <name evidence="1" type="ORF">A2975_00225</name>
</gene>
<dbReference type="EMBL" id="MGHL01000008">
    <property type="protein sequence ID" value="OGM69769.1"/>
    <property type="molecule type" value="Genomic_DNA"/>
</dbReference>
<organism evidence="1 2">
    <name type="scientific">Candidatus Woesebacteria bacterium RIFCSPLOWO2_01_FULL_44_14</name>
    <dbReference type="NCBI Taxonomy" id="1802525"/>
    <lineage>
        <taxon>Bacteria</taxon>
        <taxon>Candidatus Woeseibacteriota</taxon>
    </lineage>
</organism>
<protein>
    <submittedName>
        <fullName evidence="1">Uncharacterized protein</fullName>
    </submittedName>
</protein>
<accession>A0A1F8C1S1</accession>
<comment type="caution">
    <text evidence="1">The sequence shown here is derived from an EMBL/GenBank/DDBJ whole genome shotgun (WGS) entry which is preliminary data.</text>
</comment>
<dbReference type="Proteomes" id="UP000178429">
    <property type="component" value="Unassembled WGS sequence"/>
</dbReference>
<reference evidence="1 2" key="1">
    <citation type="journal article" date="2016" name="Nat. Commun.">
        <title>Thousands of microbial genomes shed light on interconnected biogeochemical processes in an aquifer system.</title>
        <authorList>
            <person name="Anantharaman K."/>
            <person name="Brown C.T."/>
            <person name="Hug L.A."/>
            <person name="Sharon I."/>
            <person name="Castelle C.J."/>
            <person name="Probst A.J."/>
            <person name="Thomas B.C."/>
            <person name="Singh A."/>
            <person name="Wilkins M.J."/>
            <person name="Karaoz U."/>
            <person name="Brodie E.L."/>
            <person name="Williams K.H."/>
            <person name="Hubbard S.S."/>
            <person name="Banfield J.F."/>
        </authorList>
    </citation>
    <scope>NUCLEOTIDE SEQUENCE [LARGE SCALE GENOMIC DNA]</scope>
</reference>
<dbReference type="AlphaFoldDB" id="A0A1F8C1S1"/>
<dbReference type="STRING" id="1802525.A2975_00225"/>